<keyword evidence="4 20" id="KW-0349">Heme</keyword>
<proteinExistence type="inferred from homology"/>
<evidence type="ECO:0000256" key="11">
    <source>
        <dbReference type="ARBA" id="ARBA00023136"/>
    </source>
</evidence>
<evidence type="ECO:0000256" key="15">
    <source>
        <dbReference type="ARBA" id="ARBA00044217"/>
    </source>
</evidence>
<organism evidence="22 23">
    <name type="scientific">Oxyruncus cristatus</name>
    <name type="common">sharpbill</name>
    <dbReference type="NCBI Taxonomy" id="114331"/>
    <lineage>
        <taxon>Eukaryota</taxon>
        <taxon>Metazoa</taxon>
        <taxon>Chordata</taxon>
        <taxon>Craniata</taxon>
        <taxon>Vertebrata</taxon>
        <taxon>Euteleostomi</taxon>
        <taxon>Archelosauria</taxon>
        <taxon>Archosauria</taxon>
        <taxon>Dinosauria</taxon>
        <taxon>Saurischia</taxon>
        <taxon>Theropoda</taxon>
        <taxon>Coelurosauria</taxon>
        <taxon>Aves</taxon>
        <taxon>Neognathae</taxon>
        <taxon>Neoaves</taxon>
        <taxon>Telluraves</taxon>
        <taxon>Australaves</taxon>
        <taxon>Passeriformes</taxon>
        <taxon>Cotingidae</taxon>
        <taxon>Oxyruncus</taxon>
    </lineage>
</organism>
<evidence type="ECO:0000256" key="1">
    <source>
        <dbReference type="ARBA" id="ARBA00001970"/>
    </source>
</evidence>
<evidence type="ECO:0000256" key="5">
    <source>
        <dbReference type="ARBA" id="ARBA00022665"/>
    </source>
</evidence>
<accession>A0A7L1A0H4</accession>
<feature type="non-terminal residue" evidence="22">
    <location>
        <position position="1"/>
    </location>
</feature>
<keyword evidence="11" id="KW-0472">Membrane</keyword>
<comment type="cofactor">
    <cofactor evidence="1">
        <name>heme b</name>
        <dbReference type="ChEBI" id="CHEBI:60344"/>
    </cofactor>
</comment>
<reference evidence="22 23" key="1">
    <citation type="submission" date="2019-09" db="EMBL/GenBank/DDBJ databases">
        <title>Bird 10,000 Genomes (B10K) Project - Family phase.</title>
        <authorList>
            <person name="Zhang G."/>
        </authorList>
    </citation>
    <scope>NUCLEOTIDE SEQUENCE [LARGE SCALE GENOMIC DNA]</scope>
    <source>
        <strain evidence="22">B10K-DU-002-07</strain>
        <tissue evidence="22">Muscle</tissue>
    </source>
</reference>
<dbReference type="PANTHER" id="PTHR24289">
    <property type="entry name" value="STEROID 17-ALPHA-HYDROXYLASE/17,20 LYASE"/>
    <property type="match status" value="1"/>
</dbReference>
<dbReference type="EMBL" id="VXAY01006332">
    <property type="protein sequence ID" value="NXM34724.1"/>
    <property type="molecule type" value="Genomic_DNA"/>
</dbReference>
<keyword evidence="8 20" id="KW-0408">Iron</keyword>
<keyword evidence="7 21" id="KW-0560">Oxidoreductase</keyword>
<evidence type="ECO:0000256" key="17">
    <source>
        <dbReference type="ARBA" id="ARBA00044282"/>
    </source>
</evidence>
<dbReference type="GO" id="GO:0005506">
    <property type="term" value="F:iron ion binding"/>
    <property type="evidence" value="ECO:0007669"/>
    <property type="project" value="InterPro"/>
</dbReference>
<evidence type="ECO:0000256" key="8">
    <source>
        <dbReference type="ARBA" id="ARBA00023004"/>
    </source>
</evidence>
<dbReference type="GO" id="GO:0005789">
    <property type="term" value="C:endoplasmic reticulum membrane"/>
    <property type="evidence" value="ECO:0007669"/>
    <property type="project" value="UniProtKB-SubCell"/>
</dbReference>
<dbReference type="GO" id="GO:0042446">
    <property type="term" value="P:hormone biosynthetic process"/>
    <property type="evidence" value="ECO:0007669"/>
    <property type="project" value="TreeGrafter"/>
</dbReference>
<keyword evidence="23" id="KW-1185">Reference proteome</keyword>
<comment type="cofactor">
    <cofactor evidence="20">
        <name>heme</name>
        <dbReference type="ChEBI" id="CHEBI:30413"/>
    </cofactor>
</comment>
<dbReference type="GO" id="GO:0042448">
    <property type="term" value="P:progesterone metabolic process"/>
    <property type="evidence" value="ECO:0007669"/>
    <property type="project" value="TreeGrafter"/>
</dbReference>
<evidence type="ECO:0000256" key="19">
    <source>
        <dbReference type="ARBA" id="ARBA00044342"/>
    </source>
</evidence>
<gene>
    <name evidence="22" type="primary">Cyp21</name>
    <name evidence="22" type="ORF">OXYCRI_R04419</name>
</gene>
<dbReference type="GO" id="GO:0020037">
    <property type="term" value="F:heme binding"/>
    <property type="evidence" value="ECO:0007669"/>
    <property type="project" value="InterPro"/>
</dbReference>
<comment type="caution">
    <text evidence="22">The sequence shown here is derived from an EMBL/GenBank/DDBJ whole genome shotgun (WGS) entry which is preliminary data.</text>
</comment>
<evidence type="ECO:0000256" key="2">
    <source>
        <dbReference type="ARBA" id="ARBA00004406"/>
    </source>
</evidence>
<sequence length="375" mass="39810">SLVSQGGQDLALGGPCPGWRQQRGAARGALARAGAQLGPLLWLQGRELCEELRSHGGAPLDPFEVFTFHTCSTIARLLFGDLVEIVGSLWSWGCLQELRGSLWGPCAQALPNPGLQKLLRLVQHRDTFVEAQIRRHQVGGNQGSGGECPSPPSDTVLGALLGRDPKVQGAPLSPPRLHMALVDLFIGGTETTAAALGWAVAFLLHRPELQARLRAELGGVQGPPGLGDTGRLPLLQATISETLRLRPPAPLGLPHCALRHTSLGGLPIVAGTILVPNLLAAQQDPLIWQQPEAFLPERFLSPGAPWRSLMPFGCGARSCPGEALARAELFVFLGLILREFRLEPGPGGLPGLGGSPGTVLRCPPFRLRMVPCQTP</sequence>
<evidence type="ECO:0000256" key="18">
    <source>
        <dbReference type="ARBA" id="ARBA00044304"/>
    </source>
</evidence>
<evidence type="ECO:0000256" key="21">
    <source>
        <dbReference type="RuleBase" id="RU000461"/>
    </source>
</evidence>
<dbReference type="GO" id="GO:0004509">
    <property type="term" value="F:steroid 21-monooxygenase activity"/>
    <property type="evidence" value="ECO:0007669"/>
    <property type="project" value="UniProtKB-EC"/>
</dbReference>
<evidence type="ECO:0000256" key="7">
    <source>
        <dbReference type="ARBA" id="ARBA00023002"/>
    </source>
</evidence>
<dbReference type="Gene3D" id="1.10.630.10">
    <property type="entry name" value="Cytochrome P450"/>
    <property type="match status" value="1"/>
</dbReference>
<evidence type="ECO:0000256" key="4">
    <source>
        <dbReference type="ARBA" id="ARBA00022617"/>
    </source>
</evidence>
<evidence type="ECO:0000256" key="10">
    <source>
        <dbReference type="ARBA" id="ARBA00023121"/>
    </source>
</evidence>
<evidence type="ECO:0000256" key="3">
    <source>
        <dbReference type="ARBA" id="ARBA00010617"/>
    </source>
</evidence>
<keyword evidence="9 21" id="KW-0503">Monooxygenase</keyword>
<evidence type="ECO:0000256" key="14">
    <source>
        <dbReference type="ARBA" id="ARBA00044116"/>
    </source>
</evidence>
<dbReference type="GO" id="GO:0006694">
    <property type="term" value="P:steroid biosynthetic process"/>
    <property type="evidence" value="ECO:0007669"/>
    <property type="project" value="UniProtKB-KW"/>
</dbReference>
<feature type="non-terminal residue" evidence="22">
    <location>
        <position position="375"/>
    </location>
</feature>
<dbReference type="SUPFAM" id="SSF48264">
    <property type="entry name" value="Cytochrome P450"/>
    <property type="match status" value="1"/>
</dbReference>
<keyword evidence="12" id="KW-0755">Steroidogenesis</keyword>
<dbReference type="InterPro" id="IPR002401">
    <property type="entry name" value="Cyt_P450_E_grp-I"/>
</dbReference>
<evidence type="ECO:0000256" key="13">
    <source>
        <dbReference type="ARBA" id="ARBA00044040"/>
    </source>
</evidence>
<name>A0A7L1A0H4_9PASS</name>
<dbReference type="InterPro" id="IPR001128">
    <property type="entry name" value="Cyt_P450"/>
</dbReference>
<evidence type="ECO:0000256" key="9">
    <source>
        <dbReference type="ARBA" id="ARBA00023033"/>
    </source>
</evidence>
<dbReference type="PRINTS" id="PR00385">
    <property type="entry name" value="P450"/>
</dbReference>
<dbReference type="PROSITE" id="PS00086">
    <property type="entry name" value="CYTOCHROME_P450"/>
    <property type="match status" value="1"/>
</dbReference>
<dbReference type="PRINTS" id="PR00463">
    <property type="entry name" value="EP450I"/>
</dbReference>
<evidence type="ECO:0000256" key="16">
    <source>
        <dbReference type="ARBA" id="ARBA00044265"/>
    </source>
</evidence>
<dbReference type="Proteomes" id="UP000564466">
    <property type="component" value="Unassembled WGS sequence"/>
</dbReference>
<dbReference type="Pfam" id="PF00067">
    <property type="entry name" value="p450"/>
    <property type="match status" value="1"/>
</dbReference>
<dbReference type="InterPro" id="IPR036396">
    <property type="entry name" value="Cyt_P450_sf"/>
</dbReference>
<dbReference type="AlphaFoldDB" id="A0A7L1A0H4"/>
<dbReference type="GO" id="GO:0004508">
    <property type="term" value="F:steroid 17-alpha-monooxygenase activity"/>
    <property type="evidence" value="ECO:0007669"/>
    <property type="project" value="TreeGrafter"/>
</dbReference>
<evidence type="ECO:0000313" key="23">
    <source>
        <dbReference type="Proteomes" id="UP000564466"/>
    </source>
</evidence>
<evidence type="ECO:0000313" key="22">
    <source>
        <dbReference type="EMBL" id="NXM34724.1"/>
    </source>
</evidence>
<evidence type="ECO:0000256" key="20">
    <source>
        <dbReference type="PIRSR" id="PIRSR602401-1"/>
    </source>
</evidence>
<keyword evidence="5" id="KW-0754">Steroid-binding</keyword>
<protein>
    <recommendedName>
        <fullName evidence="14">Steroid 21-hydroxylase</fullName>
        <ecNumber evidence="13">1.14.14.16</ecNumber>
    </recommendedName>
    <alternativeName>
        <fullName evidence="18">21-OHase</fullName>
    </alternativeName>
    <alternativeName>
        <fullName evidence="15">Cytochrome P-450c21</fullName>
    </alternativeName>
    <alternativeName>
        <fullName evidence="19">Cytochrome P450 21</fullName>
    </alternativeName>
    <alternativeName>
        <fullName evidence="17">Cytochrome P450 XXI</fullName>
    </alternativeName>
    <alternativeName>
        <fullName evidence="16">Cytochrome P450-C21</fullName>
    </alternativeName>
</protein>
<evidence type="ECO:0000256" key="12">
    <source>
        <dbReference type="ARBA" id="ARBA00023250"/>
    </source>
</evidence>
<dbReference type="EC" id="1.14.14.16" evidence="13"/>
<dbReference type="InterPro" id="IPR017972">
    <property type="entry name" value="Cyt_P450_CS"/>
</dbReference>
<dbReference type="GO" id="GO:0005496">
    <property type="term" value="F:steroid binding"/>
    <property type="evidence" value="ECO:0007669"/>
    <property type="project" value="UniProtKB-KW"/>
</dbReference>
<comment type="subcellular location">
    <subcellularLocation>
        <location evidence="2">Endoplasmic reticulum membrane</location>
        <topology evidence="2">Peripheral membrane protein</topology>
    </subcellularLocation>
</comment>
<keyword evidence="10" id="KW-0446">Lipid-binding</keyword>
<dbReference type="PANTHER" id="PTHR24289:SF17">
    <property type="entry name" value="STEROID 21-HYDROXYLASE ISOFORM X1"/>
    <property type="match status" value="1"/>
</dbReference>
<comment type="similarity">
    <text evidence="3 21">Belongs to the cytochrome P450 family.</text>
</comment>
<feature type="binding site" description="axial binding residue" evidence="20">
    <location>
        <position position="319"/>
    </location>
    <ligand>
        <name>heme</name>
        <dbReference type="ChEBI" id="CHEBI:30413"/>
    </ligand>
    <ligandPart>
        <name>Fe</name>
        <dbReference type="ChEBI" id="CHEBI:18248"/>
    </ligandPart>
</feature>
<keyword evidence="6 20" id="KW-0479">Metal-binding</keyword>
<evidence type="ECO:0000256" key="6">
    <source>
        <dbReference type="ARBA" id="ARBA00022723"/>
    </source>
</evidence>